<reference evidence="2 3" key="1">
    <citation type="journal article" date="2019" name="Environ. Microbiol.">
        <title>At the nexus of three kingdoms: the genome of the mycorrhizal fungus Gigaspora margarita provides insights into plant, endobacterial and fungal interactions.</title>
        <authorList>
            <person name="Venice F."/>
            <person name="Ghignone S."/>
            <person name="Salvioli di Fossalunga A."/>
            <person name="Amselem J."/>
            <person name="Novero M."/>
            <person name="Xianan X."/>
            <person name="Sedzielewska Toro K."/>
            <person name="Morin E."/>
            <person name="Lipzen A."/>
            <person name="Grigoriev I.V."/>
            <person name="Henrissat B."/>
            <person name="Martin F.M."/>
            <person name="Bonfante P."/>
        </authorList>
    </citation>
    <scope>NUCLEOTIDE SEQUENCE [LARGE SCALE GENOMIC DNA]</scope>
    <source>
        <strain evidence="2 3">BEG34</strain>
    </source>
</reference>
<feature type="coiled-coil region" evidence="1">
    <location>
        <begin position="130"/>
        <end position="157"/>
    </location>
</feature>
<sequence>MRNTHEIRNYFHNNALKTRLICNICEANYPIDTNLTNLKTYFAKYHKQEFHLAMFKNKERRKQIKKINYIQCQENKKTKNKNSLTTQNNEISIIQLPKPVQVENFNENDYTTKEETIEISKVGQILLPLVQTNKRKIHEEKKNIKKQKEENINIIDNIELTKNCQINIIKDAISISGKCKIFFK</sequence>
<evidence type="ECO:0000256" key="1">
    <source>
        <dbReference type="SAM" id="Coils"/>
    </source>
</evidence>
<name>A0A8H4ABY9_GIGMA</name>
<protein>
    <recommendedName>
        <fullName evidence="4">BED-type domain-containing protein</fullName>
    </recommendedName>
</protein>
<dbReference type="EMBL" id="WTPW01000819">
    <property type="protein sequence ID" value="KAF0477131.1"/>
    <property type="molecule type" value="Genomic_DNA"/>
</dbReference>
<comment type="caution">
    <text evidence="2">The sequence shown here is derived from an EMBL/GenBank/DDBJ whole genome shotgun (WGS) entry which is preliminary data.</text>
</comment>
<dbReference type="Proteomes" id="UP000439903">
    <property type="component" value="Unassembled WGS sequence"/>
</dbReference>
<dbReference type="AlphaFoldDB" id="A0A8H4ABY9"/>
<evidence type="ECO:0008006" key="4">
    <source>
        <dbReference type="Google" id="ProtNLM"/>
    </source>
</evidence>
<evidence type="ECO:0000313" key="3">
    <source>
        <dbReference type="Proteomes" id="UP000439903"/>
    </source>
</evidence>
<dbReference type="OrthoDB" id="2459544at2759"/>
<accession>A0A8H4ABY9</accession>
<keyword evidence="1" id="KW-0175">Coiled coil</keyword>
<gene>
    <name evidence="2" type="ORF">F8M41_024277</name>
</gene>
<organism evidence="2 3">
    <name type="scientific">Gigaspora margarita</name>
    <dbReference type="NCBI Taxonomy" id="4874"/>
    <lineage>
        <taxon>Eukaryota</taxon>
        <taxon>Fungi</taxon>
        <taxon>Fungi incertae sedis</taxon>
        <taxon>Mucoromycota</taxon>
        <taxon>Glomeromycotina</taxon>
        <taxon>Glomeromycetes</taxon>
        <taxon>Diversisporales</taxon>
        <taxon>Gigasporaceae</taxon>
        <taxon>Gigaspora</taxon>
    </lineage>
</organism>
<keyword evidence="3" id="KW-1185">Reference proteome</keyword>
<proteinExistence type="predicted"/>
<evidence type="ECO:0000313" key="2">
    <source>
        <dbReference type="EMBL" id="KAF0477131.1"/>
    </source>
</evidence>